<evidence type="ECO:0000256" key="4">
    <source>
        <dbReference type="ARBA" id="ARBA00022692"/>
    </source>
</evidence>
<keyword evidence="4 9" id="KW-0812">Transmembrane</keyword>
<gene>
    <name evidence="11" type="ORF">E0H26_14400</name>
</gene>
<evidence type="ECO:0000256" key="6">
    <source>
        <dbReference type="ARBA" id="ARBA00022989"/>
    </source>
</evidence>
<keyword evidence="2" id="KW-1003">Cell membrane</keyword>
<dbReference type="GO" id="GO:0000155">
    <property type="term" value="F:phosphorelay sensor kinase activity"/>
    <property type="evidence" value="ECO:0007669"/>
    <property type="project" value="InterPro"/>
</dbReference>
<dbReference type="PANTHER" id="PTHR24421:SF37">
    <property type="entry name" value="SENSOR HISTIDINE KINASE NARS"/>
    <property type="match status" value="1"/>
</dbReference>
<organism evidence="11 12">
    <name type="scientific">Micromonospora zingiberis</name>
    <dbReference type="NCBI Taxonomy" id="2053011"/>
    <lineage>
        <taxon>Bacteria</taxon>
        <taxon>Bacillati</taxon>
        <taxon>Actinomycetota</taxon>
        <taxon>Actinomycetes</taxon>
        <taxon>Micromonosporales</taxon>
        <taxon>Micromonosporaceae</taxon>
        <taxon>Micromonospora</taxon>
    </lineage>
</organism>
<evidence type="ECO:0000256" key="1">
    <source>
        <dbReference type="ARBA" id="ARBA00004651"/>
    </source>
</evidence>
<evidence type="ECO:0000259" key="10">
    <source>
        <dbReference type="SMART" id="SM00387"/>
    </source>
</evidence>
<keyword evidence="3" id="KW-0808">Transferase</keyword>
<dbReference type="InterPro" id="IPR003594">
    <property type="entry name" value="HATPase_dom"/>
</dbReference>
<dbReference type="GO" id="GO:0005886">
    <property type="term" value="C:plasma membrane"/>
    <property type="evidence" value="ECO:0007669"/>
    <property type="project" value="UniProtKB-SubCell"/>
</dbReference>
<dbReference type="RefSeq" id="WP_131304114.1">
    <property type="nucleotide sequence ID" value="NZ_SJJR01000008.1"/>
</dbReference>
<evidence type="ECO:0000256" key="8">
    <source>
        <dbReference type="ARBA" id="ARBA00023136"/>
    </source>
</evidence>
<dbReference type="InterPro" id="IPR011712">
    <property type="entry name" value="Sig_transdc_His_kin_sub3_dim/P"/>
</dbReference>
<keyword evidence="7" id="KW-0902">Two-component regulatory system</keyword>
<dbReference type="Gene3D" id="1.20.5.1930">
    <property type="match status" value="1"/>
</dbReference>
<keyword evidence="8 9" id="KW-0472">Membrane</keyword>
<name>A0A4R0GMR9_9ACTN</name>
<protein>
    <submittedName>
        <fullName evidence="11">Sensor histidine kinase</fullName>
    </submittedName>
</protein>
<evidence type="ECO:0000313" key="11">
    <source>
        <dbReference type="EMBL" id="TCB96801.1"/>
    </source>
</evidence>
<feature type="transmembrane region" description="Helical" evidence="9">
    <location>
        <begin position="113"/>
        <end position="131"/>
    </location>
</feature>
<reference evidence="11 12" key="1">
    <citation type="submission" date="2019-02" db="EMBL/GenBank/DDBJ databases">
        <title>Jishengella sp. nov., isolated from a root of Zingiber montanum.</title>
        <authorList>
            <person name="Kuncharoen N."/>
            <person name="Kudo T."/>
            <person name="Masahiro Y."/>
            <person name="Ohkuma M."/>
            <person name="Tanasupawat S."/>
        </authorList>
    </citation>
    <scope>NUCLEOTIDE SEQUENCE [LARGE SCALE GENOMIC DNA]</scope>
    <source>
        <strain evidence="11 12">PLAI 1-1</strain>
    </source>
</reference>
<evidence type="ECO:0000256" key="2">
    <source>
        <dbReference type="ARBA" id="ARBA00022475"/>
    </source>
</evidence>
<feature type="transmembrane region" description="Helical" evidence="9">
    <location>
        <begin position="143"/>
        <end position="165"/>
    </location>
</feature>
<sequence>MNRFVAYVALCRALLLGRLALTVAAVGVGIQLVDDTWRAVGTLVVIAVATAVQVTVLSRWPTVIRWRLGFLAVDAALMLAVLMVSQGNVAFFCYAAGFAALTGALLGTRALPLWIANAGLGLAVATQLLRIDGTADSVAAPFLLAFPMIDVVCGYGAAVVTGALARYLDATVAAVASAHHSAAASERARLARELHDSVAKTLRGVSFAAVALPTLLRRHPQLAEELASTVSAGADTAIREARELLSGLRRDALDRPFPDYLRQACQTWSERTGVPVRLNLAAVEPAPAVRYELARITDEALENVLRHADATLVQVGLYEREGHAVITITDDGAGFSLPGELTALSTTGSFGIIGMTERAQAVGGMLRLDSHPGAGTTVTARVPLPTGAIAATPGG</sequence>
<feature type="transmembrane region" description="Helical" evidence="9">
    <location>
        <begin position="40"/>
        <end position="57"/>
    </location>
</feature>
<dbReference type="InterPro" id="IPR036890">
    <property type="entry name" value="HATPase_C_sf"/>
</dbReference>
<feature type="domain" description="Histidine kinase/HSP90-like ATPase" evidence="10">
    <location>
        <begin position="288"/>
        <end position="386"/>
    </location>
</feature>
<comment type="caution">
    <text evidence="11">The sequence shown here is derived from an EMBL/GenBank/DDBJ whole genome shotgun (WGS) entry which is preliminary data.</text>
</comment>
<dbReference type="SMART" id="SM00387">
    <property type="entry name" value="HATPase_c"/>
    <property type="match status" value="1"/>
</dbReference>
<evidence type="ECO:0000313" key="12">
    <source>
        <dbReference type="Proteomes" id="UP000292274"/>
    </source>
</evidence>
<dbReference type="InterPro" id="IPR050482">
    <property type="entry name" value="Sensor_HK_TwoCompSys"/>
</dbReference>
<dbReference type="EMBL" id="SJJR01000008">
    <property type="protein sequence ID" value="TCB96801.1"/>
    <property type="molecule type" value="Genomic_DNA"/>
</dbReference>
<feature type="transmembrane region" description="Helical" evidence="9">
    <location>
        <begin position="64"/>
        <end position="83"/>
    </location>
</feature>
<comment type="subcellular location">
    <subcellularLocation>
        <location evidence="1">Cell membrane</location>
        <topology evidence="1">Multi-pass membrane protein</topology>
    </subcellularLocation>
</comment>
<keyword evidence="12" id="KW-1185">Reference proteome</keyword>
<dbReference type="PANTHER" id="PTHR24421">
    <property type="entry name" value="NITRATE/NITRITE SENSOR PROTEIN NARX-RELATED"/>
    <property type="match status" value="1"/>
</dbReference>
<dbReference type="AlphaFoldDB" id="A0A4R0GMR9"/>
<keyword evidence="6 9" id="KW-1133">Transmembrane helix</keyword>
<accession>A0A4R0GMR9</accession>
<dbReference type="GO" id="GO:0046983">
    <property type="term" value="F:protein dimerization activity"/>
    <property type="evidence" value="ECO:0007669"/>
    <property type="project" value="InterPro"/>
</dbReference>
<evidence type="ECO:0000256" key="5">
    <source>
        <dbReference type="ARBA" id="ARBA00022777"/>
    </source>
</evidence>
<dbReference type="Pfam" id="PF07730">
    <property type="entry name" value="HisKA_3"/>
    <property type="match status" value="1"/>
</dbReference>
<dbReference type="Proteomes" id="UP000292274">
    <property type="component" value="Unassembled WGS sequence"/>
</dbReference>
<dbReference type="SUPFAM" id="SSF55874">
    <property type="entry name" value="ATPase domain of HSP90 chaperone/DNA topoisomerase II/histidine kinase"/>
    <property type="match status" value="1"/>
</dbReference>
<dbReference type="Gene3D" id="3.30.565.10">
    <property type="entry name" value="Histidine kinase-like ATPase, C-terminal domain"/>
    <property type="match status" value="1"/>
</dbReference>
<proteinExistence type="predicted"/>
<dbReference type="CDD" id="cd16917">
    <property type="entry name" value="HATPase_UhpB-NarQ-NarX-like"/>
    <property type="match status" value="1"/>
</dbReference>
<evidence type="ECO:0000256" key="7">
    <source>
        <dbReference type="ARBA" id="ARBA00023012"/>
    </source>
</evidence>
<dbReference type="OrthoDB" id="144293at2"/>
<evidence type="ECO:0000256" key="9">
    <source>
        <dbReference type="SAM" id="Phobius"/>
    </source>
</evidence>
<evidence type="ECO:0000256" key="3">
    <source>
        <dbReference type="ARBA" id="ARBA00022679"/>
    </source>
</evidence>
<dbReference type="Pfam" id="PF02518">
    <property type="entry name" value="HATPase_c"/>
    <property type="match status" value="1"/>
</dbReference>
<keyword evidence="5 11" id="KW-0418">Kinase</keyword>